<comment type="caution">
    <text evidence="7">The sequence shown here is derived from an EMBL/GenBank/DDBJ whole genome shotgun (WGS) entry which is preliminary data.</text>
</comment>
<evidence type="ECO:0000256" key="1">
    <source>
        <dbReference type="ARBA" id="ARBA00001974"/>
    </source>
</evidence>
<evidence type="ECO:0000256" key="4">
    <source>
        <dbReference type="ARBA" id="ARBA00022946"/>
    </source>
</evidence>
<sequence>MASSEKKPWTIIVGAGPSGLLLGLMLAKKGVNVHILEAASELDDSPRAAYYGPPAAYELRRAGVIDDIRKQGFDPCMNCWRKLDGTFLAGLDNSYLHDYPDRIACLPLAQLDRLLYRHAIAQPTLKVSFNHKVVDIGQDADKAWVDVETPEGQQRLEAAYIVGCDGASSIVRRCLYGKEFPGYTWDKQIVATNVAYPFEKYGYDDANFFIDPEHWHMVARLTKNADGSGWWRVSYGELSGLSREELIARQPMKFEAMLPGHPKPSEYELAAISPYKIHQRIVDKMRVGRFLLAADAAHINNPFGGLGLTGGLTDVGGLYDCMIGVYEGKADESILDKYSEMRRHKFHTVTDPISTENIKRLFDQDPDKAMETDEFLKLLKSMENDKEAQKEFMKSPMALRYDFTQHYKTNETQAQSNGAKNNVVSHVEQIAAVGVDG</sequence>
<dbReference type="SUPFAM" id="SSF51905">
    <property type="entry name" value="FAD/NAD(P)-binding domain"/>
    <property type="match status" value="1"/>
</dbReference>
<evidence type="ECO:0000256" key="3">
    <source>
        <dbReference type="ARBA" id="ARBA00022827"/>
    </source>
</evidence>
<name>A0AAV9Q5L3_9PEZI</name>
<dbReference type="PANTHER" id="PTHR43004">
    <property type="entry name" value="TRK SYSTEM POTASSIUM UPTAKE PROTEIN"/>
    <property type="match status" value="1"/>
</dbReference>
<dbReference type="PANTHER" id="PTHR43004:SF19">
    <property type="entry name" value="BINDING MONOOXYGENASE, PUTATIVE (JCVI)-RELATED"/>
    <property type="match status" value="1"/>
</dbReference>
<accession>A0AAV9Q5L3</accession>
<dbReference type="EMBL" id="JAXLQG010000008">
    <property type="protein sequence ID" value="KAK5536542.1"/>
    <property type="molecule type" value="Genomic_DNA"/>
</dbReference>
<dbReference type="PROSITE" id="PS00018">
    <property type="entry name" value="EF_HAND_1"/>
    <property type="match status" value="1"/>
</dbReference>
<evidence type="ECO:0000256" key="2">
    <source>
        <dbReference type="ARBA" id="ARBA00022630"/>
    </source>
</evidence>
<dbReference type="Gene3D" id="3.30.70.2450">
    <property type="match status" value="1"/>
</dbReference>
<dbReference type="AlphaFoldDB" id="A0AAV9Q5L3"/>
<keyword evidence="4" id="KW-0809">Transit peptide</keyword>
<protein>
    <recommendedName>
        <fullName evidence="6">FAD-binding domain-containing protein</fullName>
    </recommendedName>
</protein>
<dbReference type="GO" id="GO:0071949">
    <property type="term" value="F:FAD binding"/>
    <property type="evidence" value="ECO:0007669"/>
    <property type="project" value="InterPro"/>
</dbReference>
<dbReference type="InterPro" id="IPR002938">
    <property type="entry name" value="FAD-bd"/>
</dbReference>
<comment type="cofactor">
    <cofactor evidence="1">
        <name>FAD</name>
        <dbReference type="ChEBI" id="CHEBI:57692"/>
    </cofactor>
</comment>
<dbReference type="PRINTS" id="PR00420">
    <property type="entry name" value="RNGMNOXGNASE"/>
</dbReference>
<feature type="domain" description="FAD-binding" evidence="6">
    <location>
        <begin position="11"/>
        <end position="349"/>
    </location>
</feature>
<keyword evidence="3" id="KW-0274">FAD</keyword>
<dbReference type="Gene3D" id="3.50.50.60">
    <property type="entry name" value="FAD/NAD(P)-binding domain"/>
    <property type="match status" value="1"/>
</dbReference>
<gene>
    <name evidence="7" type="ORF">LTR25_005216</name>
</gene>
<organism evidence="7 8">
    <name type="scientific">Vermiconidia calcicola</name>
    <dbReference type="NCBI Taxonomy" id="1690605"/>
    <lineage>
        <taxon>Eukaryota</taxon>
        <taxon>Fungi</taxon>
        <taxon>Dikarya</taxon>
        <taxon>Ascomycota</taxon>
        <taxon>Pezizomycotina</taxon>
        <taxon>Dothideomycetes</taxon>
        <taxon>Dothideomycetidae</taxon>
        <taxon>Mycosphaerellales</taxon>
        <taxon>Extremaceae</taxon>
        <taxon>Vermiconidia</taxon>
    </lineage>
</organism>
<dbReference type="Proteomes" id="UP001345827">
    <property type="component" value="Unassembled WGS sequence"/>
</dbReference>
<dbReference type="GO" id="GO:0016709">
    <property type="term" value="F:oxidoreductase activity, acting on paired donors, with incorporation or reduction of molecular oxygen, NAD(P)H as one donor, and incorporation of one atom of oxygen"/>
    <property type="evidence" value="ECO:0007669"/>
    <property type="project" value="UniProtKB-ARBA"/>
</dbReference>
<evidence type="ECO:0000259" key="6">
    <source>
        <dbReference type="Pfam" id="PF01494"/>
    </source>
</evidence>
<dbReference type="InterPro" id="IPR018247">
    <property type="entry name" value="EF_Hand_1_Ca_BS"/>
</dbReference>
<evidence type="ECO:0000256" key="5">
    <source>
        <dbReference type="ARBA" id="ARBA00023002"/>
    </source>
</evidence>
<dbReference type="Pfam" id="PF01494">
    <property type="entry name" value="FAD_binding_3"/>
    <property type="match status" value="1"/>
</dbReference>
<dbReference type="InterPro" id="IPR036188">
    <property type="entry name" value="FAD/NAD-bd_sf"/>
</dbReference>
<dbReference type="InterPro" id="IPR050641">
    <property type="entry name" value="RIFMO-like"/>
</dbReference>
<evidence type="ECO:0000313" key="7">
    <source>
        <dbReference type="EMBL" id="KAK5536542.1"/>
    </source>
</evidence>
<keyword evidence="2" id="KW-0285">Flavoprotein</keyword>
<keyword evidence="5" id="KW-0560">Oxidoreductase</keyword>
<keyword evidence="8" id="KW-1185">Reference proteome</keyword>
<evidence type="ECO:0000313" key="8">
    <source>
        <dbReference type="Proteomes" id="UP001345827"/>
    </source>
</evidence>
<reference evidence="7 8" key="1">
    <citation type="submission" date="2023-06" db="EMBL/GenBank/DDBJ databases">
        <title>Black Yeasts Isolated from many extreme environments.</title>
        <authorList>
            <person name="Coleine C."/>
            <person name="Stajich J.E."/>
            <person name="Selbmann L."/>
        </authorList>
    </citation>
    <scope>NUCLEOTIDE SEQUENCE [LARGE SCALE GENOMIC DNA]</scope>
    <source>
        <strain evidence="7 8">CCFEE 5887</strain>
    </source>
</reference>
<proteinExistence type="predicted"/>